<proteinExistence type="predicted"/>
<reference evidence="1" key="1">
    <citation type="journal article" date="2013" name="J. Plant Res.">
        <title>Effect of fungi and light on seed germination of three Opuntia species from semiarid lands of central Mexico.</title>
        <authorList>
            <person name="Delgado-Sanchez P."/>
            <person name="Jimenez-Bremont J.F."/>
            <person name="Guerrero-Gonzalez Mde L."/>
            <person name="Flores J."/>
        </authorList>
    </citation>
    <scope>NUCLEOTIDE SEQUENCE</scope>
    <source>
        <tissue evidence="1">Cladode</tissue>
    </source>
</reference>
<organism evidence="1">
    <name type="scientific">Opuntia streptacantha</name>
    <name type="common">Prickly pear cactus</name>
    <name type="synonym">Opuntia cardona</name>
    <dbReference type="NCBI Taxonomy" id="393608"/>
    <lineage>
        <taxon>Eukaryota</taxon>
        <taxon>Viridiplantae</taxon>
        <taxon>Streptophyta</taxon>
        <taxon>Embryophyta</taxon>
        <taxon>Tracheophyta</taxon>
        <taxon>Spermatophyta</taxon>
        <taxon>Magnoliopsida</taxon>
        <taxon>eudicotyledons</taxon>
        <taxon>Gunneridae</taxon>
        <taxon>Pentapetalae</taxon>
        <taxon>Caryophyllales</taxon>
        <taxon>Cactineae</taxon>
        <taxon>Cactaceae</taxon>
        <taxon>Opuntioideae</taxon>
        <taxon>Opuntia</taxon>
    </lineage>
</organism>
<sequence length="125" mass="14030">MPATARLQIPLRISSGTRSLSYKAEISEFPFANTISTKSIVTLKKGHMLYISLSKLRFRGSFSITYLNAAPKPSHTGRWNRVWVHAKIQGIARSDSIPPLGFLFDGRLPMFMRPYSVSGVTCNRK</sequence>
<reference evidence="1" key="2">
    <citation type="submission" date="2020-07" db="EMBL/GenBank/DDBJ databases">
        <authorList>
            <person name="Vera ALvarez R."/>
            <person name="Arias-Moreno D.M."/>
            <person name="Jimenez-Jacinto V."/>
            <person name="Jimenez-Bremont J.F."/>
            <person name="Swaminathan K."/>
            <person name="Moose S.P."/>
            <person name="Guerrero-Gonzalez M.L."/>
            <person name="Marino-Ramirez L."/>
            <person name="Landsman D."/>
            <person name="Rodriguez-Kessler M."/>
            <person name="Delgado-Sanchez P."/>
        </authorList>
    </citation>
    <scope>NUCLEOTIDE SEQUENCE</scope>
    <source>
        <tissue evidence="1">Cladode</tissue>
    </source>
</reference>
<protein>
    <submittedName>
        <fullName evidence="1">Uncharacterized protein</fullName>
    </submittedName>
</protein>
<dbReference type="EMBL" id="GISG01249577">
    <property type="protein sequence ID" value="MBA4671059.1"/>
    <property type="molecule type" value="Transcribed_RNA"/>
</dbReference>
<accession>A0A7C9ALV7</accession>
<evidence type="ECO:0000313" key="1">
    <source>
        <dbReference type="EMBL" id="MBA4671059.1"/>
    </source>
</evidence>
<dbReference type="AlphaFoldDB" id="A0A7C9ALV7"/>
<name>A0A7C9ALV7_OPUST</name>